<dbReference type="HOGENOM" id="CLU_051828_0_0_11"/>
<evidence type="ECO:0000313" key="2">
    <source>
        <dbReference type="EMBL" id="ABP45739.1"/>
    </source>
</evidence>
<feature type="transmembrane region" description="Helical" evidence="1">
    <location>
        <begin position="158"/>
        <end position="178"/>
    </location>
</feature>
<dbReference type="EMBL" id="CP000656">
    <property type="protein sequence ID" value="ABP45739.1"/>
    <property type="molecule type" value="Genomic_DNA"/>
</dbReference>
<dbReference type="STRING" id="350054.Mflv_3262"/>
<keyword evidence="1" id="KW-1133">Transmembrane helix</keyword>
<feature type="transmembrane region" description="Helical" evidence="1">
    <location>
        <begin position="343"/>
        <end position="362"/>
    </location>
</feature>
<protein>
    <submittedName>
        <fullName evidence="2">Uncharacterized protein</fullName>
    </submittedName>
</protein>
<sequence>MGAMPIDELRHLADSLNRLNAAAVSADWDDEATLFRAEARARAELAAMSGGADIAASAAGPLWRERAQRCAAQPTPAVAAATSPSQADADAIVAVGLARAAIAEAVIAVAAARRAVAQTAGAPVRGDAARSWVHRLGTLPRPVIEEVRHLLADRPRAILARVVITLAIALSLVTFYHFTGLTRYDDAGRLTLYLFSTVVGSVICTNALCFDAARVRGMLQRGDPLWRILVAKNLAMAAMITVAGLPVIGVLSVAGDVNPVPMIDQLVTMVLIWLGVGNVLSVVFPLRHEPVSARLHDGTWRPFLLSFAISYGVGLTVNLMIYWRLWAKYKASTELSGGAWAPFTMVLASALLSWILLTVFAVGCSRDPRVRRVLSREMVVYSRSQ</sequence>
<name>A4TAM6_MYCGI</name>
<dbReference type="KEGG" id="mgi:Mflv_3262"/>
<evidence type="ECO:0000256" key="1">
    <source>
        <dbReference type="SAM" id="Phobius"/>
    </source>
</evidence>
<reference evidence="2" key="2">
    <citation type="journal article" date="2013" name="PLoS ONE">
        <title>A Gene Expression Study of the Activities of Aromatic Ring-Cleavage Dioxygenases in Mycobacterium gilvum PYR-GCK to Changes in Salinity and pH during Pyrene Degradation.</title>
        <authorList>
            <person name="Badejo A.C."/>
            <person name="Badejo A.O."/>
            <person name="Shin K.H."/>
            <person name="Chai Y.G."/>
        </authorList>
    </citation>
    <scope>NUCLEOTIDE SEQUENCE [LARGE SCALE GENOMIC DNA]</scope>
    <source>
        <strain evidence="2">PYR-GCK</strain>
    </source>
</reference>
<gene>
    <name evidence="2" type="ordered locus">Mflv_3262</name>
</gene>
<keyword evidence="1" id="KW-0812">Transmembrane</keyword>
<reference evidence="2" key="1">
    <citation type="submission" date="2007-04" db="EMBL/GenBank/DDBJ databases">
        <authorList>
            <consortium name="US DOE Joint Genome Institute"/>
            <person name="Copeland A."/>
            <person name="Lucas S."/>
            <person name="Lapidus A."/>
            <person name="Barry K."/>
            <person name="Detter J.C."/>
            <person name="Glavina del Rio T."/>
            <person name="Hammon N."/>
            <person name="Israni S."/>
            <person name="Dalin E."/>
            <person name="Tice H."/>
            <person name="Pitluck S."/>
            <person name="Chain P."/>
            <person name="Malfatti S."/>
            <person name="Shin M."/>
            <person name="Vergez L."/>
            <person name="Schmutz J."/>
            <person name="Larimer F."/>
            <person name="Land M."/>
            <person name="Hauser L."/>
            <person name="Kyrpides N."/>
            <person name="Mikhailova N."/>
            <person name="Miller C."/>
            <person name="Richardson P."/>
        </authorList>
    </citation>
    <scope>NUCLEOTIDE SEQUENCE</scope>
    <source>
        <strain evidence="2">PYR-GCK</strain>
    </source>
</reference>
<feature type="transmembrane region" description="Helical" evidence="1">
    <location>
        <begin position="304"/>
        <end position="323"/>
    </location>
</feature>
<feature type="transmembrane region" description="Helical" evidence="1">
    <location>
        <begin position="234"/>
        <end position="254"/>
    </location>
</feature>
<dbReference type="AlphaFoldDB" id="A4TAM6"/>
<accession>A4TAM6</accession>
<organism evidence="2">
    <name type="scientific">Mycolicibacterium gilvum (strain PYR-GCK)</name>
    <name type="common">Mycobacterium gilvum (strain PYR-GCK)</name>
    <dbReference type="NCBI Taxonomy" id="350054"/>
    <lineage>
        <taxon>Bacteria</taxon>
        <taxon>Bacillati</taxon>
        <taxon>Actinomycetota</taxon>
        <taxon>Actinomycetes</taxon>
        <taxon>Mycobacteriales</taxon>
        <taxon>Mycobacteriaceae</taxon>
        <taxon>Mycolicibacterium</taxon>
    </lineage>
</organism>
<proteinExistence type="predicted"/>
<feature type="transmembrane region" description="Helical" evidence="1">
    <location>
        <begin position="266"/>
        <end position="284"/>
    </location>
</feature>
<dbReference type="eggNOG" id="ENOG5033VIA">
    <property type="taxonomic scope" value="Bacteria"/>
</dbReference>
<keyword evidence="1" id="KW-0472">Membrane</keyword>
<feature type="transmembrane region" description="Helical" evidence="1">
    <location>
        <begin position="190"/>
        <end position="213"/>
    </location>
</feature>